<proteinExistence type="inferred from homology"/>
<feature type="transmembrane region" description="Helical" evidence="9">
    <location>
        <begin position="321"/>
        <end position="343"/>
    </location>
</feature>
<feature type="transmembrane region" description="Helical" evidence="9">
    <location>
        <begin position="205"/>
        <end position="226"/>
    </location>
</feature>
<feature type="transmembrane region" description="Helical" evidence="9">
    <location>
        <begin position="105"/>
        <end position="128"/>
    </location>
</feature>
<feature type="compositionally biased region" description="Polar residues" evidence="8">
    <location>
        <begin position="1"/>
        <end position="12"/>
    </location>
</feature>
<evidence type="ECO:0000256" key="1">
    <source>
        <dbReference type="ARBA" id="ARBA00004141"/>
    </source>
</evidence>
<feature type="transmembrane region" description="Helical" evidence="9">
    <location>
        <begin position="355"/>
        <end position="377"/>
    </location>
</feature>
<evidence type="ECO:0000313" key="11">
    <source>
        <dbReference type="Proteomes" id="UP000460949"/>
    </source>
</evidence>
<keyword evidence="7 9" id="KW-0472">Membrane</keyword>
<feature type="region of interest" description="Disordered" evidence="8">
    <location>
        <begin position="1"/>
        <end position="22"/>
    </location>
</feature>
<accession>A0A845DLJ5</accession>
<evidence type="ECO:0000256" key="2">
    <source>
        <dbReference type="ARBA" id="ARBA00007998"/>
    </source>
</evidence>
<dbReference type="PANTHER" id="PTHR34975:SF2">
    <property type="entry name" value="SPORE GERMINATION PROTEIN A2"/>
    <property type="match status" value="1"/>
</dbReference>
<keyword evidence="4" id="KW-0309">Germination</keyword>
<dbReference type="PANTHER" id="PTHR34975">
    <property type="entry name" value="SPORE GERMINATION PROTEIN A2"/>
    <property type="match status" value="1"/>
</dbReference>
<dbReference type="Proteomes" id="UP000460949">
    <property type="component" value="Unassembled WGS sequence"/>
</dbReference>
<evidence type="ECO:0000256" key="6">
    <source>
        <dbReference type="ARBA" id="ARBA00022989"/>
    </source>
</evidence>
<dbReference type="InterPro" id="IPR004761">
    <property type="entry name" value="Spore_GerAB"/>
</dbReference>
<keyword evidence="6 9" id="KW-1133">Transmembrane helix</keyword>
<protein>
    <submittedName>
        <fullName evidence="10">GerAB/ArcD/ProY family transporter</fullName>
    </submittedName>
</protein>
<keyword evidence="3" id="KW-0813">Transport</keyword>
<evidence type="ECO:0000256" key="7">
    <source>
        <dbReference type="ARBA" id="ARBA00023136"/>
    </source>
</evidence>
<feature type="transmembrane region" description="Helical" evidence="9">
    <location>
        <begin position="64"/>
        <end position="84"/>
    </location>
</feature>
<organism evidence="10 11">
    <name type="scientific">Halobacillus litoralis</name>
    <dbReference type="NCBI Taxonomy" id="45668"/>
    <lineage>
        <taxon>Bacteria</taxon>
        <taxon>Bacillati</taxon>
        <taxon>Bacillota</taxon>
        <taxon>Bacilli</taxon>
        <taxon>Bacillales</taxon>
        <taxon>Bacillaceae</taxon>
        <taxon>Halobacillus</taxon>
    </lineage>
</organism>
<evidence type="ECO:0000256" key="9">
    <source>
        <dbReference type="SAM" id="Phobius"/>
    </source>
</evidence>
<feature type="transmembrane region" description="Helical" evidence="9">
    <location>
        <begin position="166"/>
        <end position="185"/>
    </location>
</feature>
<evidence type="ECO:0000256" key="5">
    <source>
        <dbReference type="ARBA" id="ARBA00022692"/>
    </source>
</evidence>
<dbReference type="RefSeq" id="WP_160834777.1">
    <property type="nucleotide sequence ID" value="NZ_WMET01000001.1"/>
</dbReference>
<evidence type="ECO:0000256" key="8">
    <source>
        <dbReference type="SAM" id="MobiDB-lite"/>
    </source>
</evidence>
<dbReference type="GO" id="GO:0009847">
    <property type="term" value="P:spore germination"/>
    <property type="evidence" value="ECO:0007669"/>
    <property type="project" value="InterPro"/>
</dbReference>
<feature type="transmembrane region" description="Helical" evidence="9">
    <location>
        <begin position="34"/>
        <end position="52"/>
    </location>
</feature>
<dbReference type="AlphaFoldDB" id="A0A845DLJ5"/>
<evidence type="ECO:0000256" key="3">
    <source>
        <dbReference type="ARBA" id="ARBA00022448"/>
    </source>
</evidence>
<feature type="transmembrane region" description="Helical" evidence="9">
    <location>
        <begin position="238"/>
        <end position="261"/>
    </location>
</feature>
<dbReference type="EMBL" id="WMET01000001">
    <property type="protein sequence ID" value="MYL18296.1"/>
    <property type="molecule type" value="Genomic_DNA"/>
</dbReference>
<dbReference type="Gene3D" id="1.20.1740.10">
    <property type="entry name" value="Amino acid/polyamine transporter I"/>
    <property type="match status" value="1"/>
</dbReference>
<evidence type="ECO:0000256" key="4">
    <source>
        <dbReference type="ARBA" id="ARBA00022544"/>
    </source>
</evidence>
<feature type="transmembrane region" description="Helical" evidence="9">
    <location>
        <begin position="140"/>
        <end position="161"/>
    </location>
</feature>
<reference evidence="10 11" key="1">
    <citation type="submission" date="2019-11" db="EMBL/GenBank/DDBJ databases">
        <title>Genome sequences of 17 halophilic strains isolated from different environments.</title>
        <authorList>
            <person name="Furrow R.E."/>
        </authorList>
    </citation>
    <scope>NUCLEOTIDE SEQUENCE [LARGE SCALE GENOMIC DNA]</scope>
    <source>
        <strain evidence="10 11">22511_23_Filter</strain>
    </source>
</reference>
<evidence type="ECO:0000313" key="10">
    <source>
        <dbReference type="EMBL" id="MYL18296.1"/>
    </source>
</evidence>
<feature type="transmembrane region" description="Helical" evidence="9">
    <location>
        <begin position="290"/>
        <end position="309"/>
    </location>
</feature>
<comment type="caution">
    <text evidence="10">The sequence shown here is derived from an EMBL/GenBank/DDBJ whole genome shotgun (WGS) entry which is preliminary data.</text>
</comment>
<gene>
    <name evidence="10" type="ORF">GLW04_00250</name>
</gene>
<sequence length="386" mass="43774">MTSKDQNQTSSRTRQKPLHKKNPIDDQKISRRQFFFIIIQTQIGVGVLSVPFELHSAARQDGWISLLIGASILPLVLLAIWGTVKNFPDDSLFQISEKIFFKWGGRVLTLGYVLYFVSVGTLIIILYGRMISLWVLPSTPLWIIASLMIAVCCYLISGGLLVMGRIYTMLSVLILILFGVIIYSAKEMNIVYLFPILENGWGRVLTGVNEALLSFLGYIVALFIYSKVNGTHRQKLRVMLYAHSFVFLFYFIIVFVSFTYFSTEEITLVPEPILYMLKAFELPVIARLDLFFISIWVVNVATTFSTYLYMAGLGVSHLCPLCTKTTASILVGVVVLALTLYVGYDMGKTNQLDQIIIRLGYIFSILLPLVMLPLSYFRKKRVREEG</sequence>
<comment type="similarity">
    <text evidence="2">Belongs to the amino acid-polyamine-organocation (APC) superfamily. Spore germination protein (SGP) (TC 2.A.3.9) family.</text>
</comment>
<dbReference type="GO" id="GO:0016020">
    <property type="term" value="C:membrane"/>
    <property type="evidence" value="ECO:0007669"/>
    <property type="project" value="UniProtKB-SubCell"/>
</dbReference>
<dbReference type="Pfam" id="PF03845">
    <property type="entry name" value="Spore_permease"/>
    <property type="match status" value="1"/>
</dbReference>
<comment type="subcellular location">
    <subcellularLocation>
        <location evidence="1">Membrane</location>
        <topology evidence="1">Multi-pass membrane protein</topology>
    </subcellularLocation>
</comment>
<dbReference type="NCBIfam" id="TIGR00912">
    <property type="entry name" value="2A0309"/>
    <property type="match status" value="1"/>
</dbReference>
<keyword evidence="5 9" id="KW-0812">Transmembrane</keyword>
<name>A0A845DLJ5_9BACI</name>